<comment type="subcellular location">
    <subcellularLocation>
        <location evidence="1 12">Cell membrane</location>
        <topology evidence="1 12">Lipid-anchor</topology>
        <topology evidence="1 12">GPI-anchor</topology>
    </subcellularLocation>
</comment>
<reference evidence="15" key="1">
    <citation type="submission" date="2025-08" db="UniProtKB">
        <authorList>
            <consortium name="Ensembl"/>
        </authorList>
    </citation>
    <scope>IDENTIFICATION</scope>
</reference>
<dbReference type="GO" id="GO:0009986">
    <property type="term" value="C:cell surface"/>
    <property type="evidence" value="ECO:0007669"/>
    <property type="project" value="TreeGrafter"/>
</dbReference>
<proteinExistence type="inferred from homology"/>
<keyword evidence="6 12" id="KW-0654">Proteoglycan</keyword>
<evidence type="ECO:0000256" key="11">
    <source>
        <dbReference type="RuleBase" id="RU003518"/>
    </source>
</evidence>
<dbReference type="PANTHER" id="PTHR10822:SF12">
    <property type="entry name" value="GLYPICAN-5"/>
    <property type="match status" value="1"/>
</dbReference>
<evidence type="ECO:0000256" key="8">
    <source>
        <dbReference type="ARBA" id="ARBA00023180"/>
    </source>
</evidence>
<evidence type="ECO:0000256" key="7">
    <source>
        <dbReference type="ARBA" id="ARBA00023136"/>
    </source>
</evidence>
<dbReference type="Pfam" id="PF01153">
    <property type="entry name" value="Glypican"/>
    <property type="match status" value="1"/>
</dbReference>
<evidence type="ECO:0000256" key="3">
    <source>
        <dbReference type="ARBA" id="ARBA00022475"/>
    </source>
</evidence>
<evidence type="ECO:0000256" key="14">
    <source>
        <dbReference type="SAM" id="SignalP"/>
    </source>
</evidence>
<evidence type="ECO:0000256" key="9">
    <source>
        <dbReference type="ARBA" id="ARBA00023207"/>
    </source>
</evidence>
<dbReference type="Proteomes" id="UP000694701">
    <property type="component" value="Unplaced"/>
</dbReference>
<dbReference type="AlphaFoldDB" id="A0A8C2HJJ5"/>
<evidence type="ECO:0000256" key="12">
    <source>
        <dbReference type="RuleBase" id="RU003519"/>
    </source>
</evidence>
<dbReference type="InterPro" id="IPR001863">
    <property type="entry name" value="Glypican"/>
</dbReference>
<keyword evidence="5 14" id="KW-0732">Signal</keyword>
<evidence type="ECO:0000256" key="5">
    <source>
        <dbReference type="ARBA" id="ARBA00022729"/>
    </source>
</evidence>
<keyword evidence="10 12" id="KW-0449">Lipoprotein</keyword>
<evidence type="ECO:0000256" key="1">
    <source>
        <dbReference type="ARBA" id="ARBA00004609"/>
    </source>
</evidence>
<comment type="function">
    <text evidence="12">Cell surface proteoglycan.</text>
</comment>
<evidence type="ECO:0000256" key="2">
    <source>
        <dbReference type="ARBA" id="ARBA00010260"/>
    </source>
</evidence>
<dbReference type="GO" id="GO:0005886">
    <property type="term" value="C:plasma membrane"/>
    <property type="evidence" value="ECO:0007669"/>
    <property type="project" value="UniProtKB-SubCell"/>
</dbReference>
<protein>
    <submittedName>
        <fullName evidence="15">Glypican 5</fullName>
    </submittedName>
</protein>
<feature type="region of interest" description="Disordered" evidence="13">
    <location>
        <begin position="253"/>
        <end position="277"/>
    </location>
</feature>
<evidence type="ECO:0000256" key="4">
    <source>
        <dbReference type="ARBA" id="ARBA00022622"/>
    </source>
</evidence>
<dbReference type="Ensembl" id="ENSCCRT00020052074.1">
    <property type="protein sequence ID" value="ENSCCRP00020047786.1"/>
    <property type="gene ID" value="ENSCCRG00020021230.1"/>
</dbReference>
<keyword evidence="3" id="KW-1003">Cell membrane</keyword>
<dbReference type="GO" id="GO:0005576">
    <property type="term" value="C:extracellular region"/>
    <property type="evidence" value="ECO:0007669"/>
    <property type="project" value="TreeGrafter"/>
</dbReference>
<dbReference type="GO" id="GO:0016477">
    <property type="term" value="P:cell migration"/>
    <property type="evidence" value="ECO:0007669"/>
    <property type="project" value="TreeGrafter"/>
</dbReference>
<evidence type="ECO:0000256" key="13">
    <source>
        <dbReference type="SAM" id="MobiDB-lite"/>
    </source>
</evidence>
<name>A0A8C2HJJ5_CYPCA</name>
<sequence length="450" mass="49454">MGMRGVLFYAFLAVFIDPCRGTLMNCEEVRKVFQMKEIGPVKSIPETPRTGSDLQVCLSKNLTCCTKKMEERYQVAARRDIQNLLQMSSSSLKFLISRNVAAFQETVDSLVHQAENHTHAVLLQTYRDLASPAAAPIGEFFTDVALFVLGSELSLEEASHRFFNALFPLVYERLVEPGLSRLSLPYAECVRAACRDLAPYGGAPKMLSTRMHGAQDLEQVLLGVHELVRDAVAHAQMNAPRLSAQVHRVCGHPSRQPEQVSSVQHDGAGQDSLPLKGMVRDAEDTLSNRRKEFISSLRLHRAFYGGLADQLCVSELASGDGLACWNGADVGKSYTLRVVGNGIKAQAENPEVKVKEADPVISQVIDKLKHVNQLLQGKSIPKLGTLDQIETGSGDGYSGECDDEDGCWGSGNGAAKRRRIVTICEREICTDQALCTSKNSSKQIFLWILM</sequence>
<keyword evidence="7 12" id="KW-0472">Membrane</keyword>
<evidence type="ECO:0000313" key="16">
    <source>
        <dbReference type="Proteomes" id="UP000694701"/>
    </source>
</evidence>
<dbReference type="GO" id="GO:0090263">
    <property type="term" value="P:positive regulation of canonical Wnt signaling pathway"/>
    <property type="evidence" value="ECO:0007669"/>
    <property type="project" value="TreeGrafter"/>
</dbReference>
<keyword evidence="8" id="KW-0325">Glycoprotein</keyword>
<keyword evidence="9 12" id="KW-0357">Heparan sulfate</keyword>
<dbReference type="PANTHER" id="PTHR10822">
    <property type="entry name" value="GLYPICAN"/>
    <property type="match status" value="1"/>
</dbReference>
<dbReference type="GO" id="GO:0098552">
    <property type="term" value="C:side of membrane"/>
    <property type="evidence" value="ECO:0007669"/>
    <property type="project" value="UniProtKB-KW"/>
</dbReference>
<evidence type="ECO:0000256" key="10">
    <source>
        <dbReference type="ARBA" id="ARBA00023288"/>
    </source>
</evidence>
<dbReference type="GO" id="GO:1905475">
    <property type="term" value="P:regulation of protein localization to membrane"/>
    <property type="evidence" value="ECO:0007669"/>
    <property type="project" value="TreeGrafter"/>
</dbReference>
<organism evidence="15 16">
    <name type="scientific">Cyprinus carpio</name>
    <name type="common">Common carp</name>
    <dbReference type="NCBI Taxonomy" id="7962"/>
    <lineage>
        <taxon>Eukaryota</taxon>
        <taxon>Metazoa</taxon>
        <taxon>Chordata</taxon>
        <taxon>Craniata</taxon>
        <taxon>Vertebrata</taxon>
        <taxon>Euteleostomi</taxon>
        <taxon>Actinopterygii</taxon>
        <taxon>Neopterygii</taxon>
        <taxon>Teleostei</taxon>
        <taxon>Ostariophysi</taxon>
        <taxon>Cypriniformes</taxon>
        <taxon>Cyprinidae</taxon>
        <taxon>Cyprininae</taxon>
        <taxon>Cyprinus</taxon>
    </lineage>
</organism>
<evidence type="ECO:0000313" key="15">
    <source>
        <dbReference type="Ensembl" id="ENSCCRP00020047786.1"/>
    </source>
</evidence>
<keyword evidence="4 12" id="KW-0336">GPI-anchor</keyword>
<accession>A0A8C2HJJ5</accession>
<comment type="similarity">
    <text evidence="2 11">Belongs to the glypican family.</text>
</comment>
<feature type="signal peptide" evidence="14">
    <location>
        <begin position="1"/>
        <end position="21"/>
    </location>
</feature>
<feature type="chain" id="PRO_5034208766" evidence="14">
    <location>
        <begin position="22"/>
        <end position="450"/>
    </location>
</feature>
<evidence type="ECO:0000256" key="6">
    <source>
        <dbReference type="ARBA" id="ARBA00022974"/>
    </source>
</evidence>